<evidence type="ECO:0000313" key="3">
    <source>
        <dbReference type="Proteomes" id="UP000631114"/>
    </source>
</evidence>
<dbReference type="InterPro" id="IPR036322">
    <property type="entry name" value="WD40_repeat_dom_sf"/>
</dbReference>
<dbReference type="InterPro" id="IPR044621">
    <property type="entry name" value="NEDD1"/>
</dbReference>
<dbReference type="OrthoDB" id="1996344at2759"/>
<reference evidence="2 3" key="1">
    <citation type="submission" date="2020-10" db="EMBL/GenBank/DDBJ databases">
        <title>The Coptis chinensis genome and diversification of protoberbering-type alkaloids.</title>
        <authorList>
            <person name="Wang B."/>
            <person name="Shu S."/>
            <person name="Song C."/>
            <person name="Liu Y."/>
        </authorList>
    </citation>
    <scope>NUCLEOTIDE SEQUENCE [LARGE SCALE GENOMIC DNA]</scope>
    <source>
        <strain evidence="2">HL-2020</strain>
        <tissue evidence="2">Leaf</tissue>
    </source>
</reference>
<accession>A0A835IH28</accession>
<keyword evidence="3" id="KW-1185">Reference proteome</keyword>
<evidence type="ECO:0000259" key="1">
    <source>
        <dbReference type="Pfam" id="PF12701"/>
    </source>
</evidence>
<dbReference type="GO" id="GO:0032467">
    <property type="term" value="P:positive regulation of cytokinesis"/>
    <property type="evidence" value="ECO:0007669"/>
    <property type="project" value="TreeGrafter"/>
</dbReference>
<evidence type="ECO:0000313" key="2">
    <source>
        <dbReference type="EMBL" id="KAF9617616.1"/>
    </source>
</evidence>
<gene>
    <name evidence="2" type="ORF">IFM89_037679</name>
</gene>
<dbReference type="GO" id="GO:0005828">
    <property type="term" value="C:kinetochore microtubule"/>
    <property type="evidence" value="ECO:0007669"/>
    <property type="project" value="TreeGrafter"/>
</dbReference>
<organism evidence="2 3">
    <name type="scientific">Coptis chinensis</name>
    <dbReference type="NCBI Taxonomy" id="261450"/>
    <lineage>
        <taxon>Eukaryota</taxon>
        <taxon>Viridiplantae</taxon>
        <taxon>Streptophyta</taxon>
        <taxon>Embryophyta</taxon>
        <taxon>Tracheophyta</taxon>
        <taxon>Spermatophyta</taxon>
        <taxon>Magnoliopsida</taxon>
        <taxon>Ranunculales</taxon>
        <taxon>Ranunculaceae</taxon>
        <taxon>Coptidoideae</taxon>
        <taxon>Coptis</taxon>
    </lineage>
</organism>
<dbReference type="EMBL" id="JADFTS010000003">
    <property type="protein sequence ID" value="KAF9617616.1"/>
    <property type="molecule type" value="Genomic_DNA"/>
</dbReference>
<dbReference type="PANTHER" id="PTHR45096:SF1">
    <property type="entry name" value="PROTEIN NEDD1"/>
    <property type="match status" value="1"/>
</dbReference>
<dbReference type="Pfam" id="PF12701">
    <property type="entry name" value="LSM14"/>
    <property type="match status" value="1"/>
</dbReference>
<dbReference type="PANTHER" id="PTHR45096">
    <property type="entry name" value="PROTEIN NEDD1"/>
    <property type="match status" value="1"/>
</dbReference>
<feature type="domain" description="Lsm14-like N-terminal" evidence="1">
    <location>
        <begin position="35"/>
        <end position="65"/>
    </location>
</feature>
<dbReference type="GO" id="GO:0000919">
    <property type="term" value="P:cell plate assembly"/>
    <property type="evidence" value="ECO:0007669"/>
    <property type="project" value="TreeGrafter"/>
</dbReference>
<sequence>MELSLQDQLHFLLEDELGFVVEGVVNGFFVHNSSPGRKKDGQQVPSSDKVYEYILFHGSDIKELTPGTLDNNISALDTPAPRPIAYSQGSRMPTFCIPYEAPFSSLAFRDDGCILAAGTNNGRVVFYDVRGKPQPITTLRAYSNSKVKL</sequence>
<name>A0A835IH28_9MAGN</name>
<dbReference type="InterPro" id="IPR025609">
    <property type="entry name" value="Lsm14-like_N"/>
</dbReference>
<dbReference type="AlphaFoldDB" id="A0A835IH28"/>
<dbReference type="GO" id="GO:0140496">
    <property type="term" value="F:gamma-tubulin complex binding"/>
    <property type="evidence" value="ECO:0007669"/>
    <property type="project" value="InterPro"/>
</dbReference>
<protein>
    <recommendedName>
        <fullName evidence="1">Lsm14-like N-terminal domain-containing protein</fullName>
    </recommendedName>
</protein>
<proteinExistence type="predicted"/>
<dbReference type="Proteomes" id="UP000631114">
    <property type="component" value="Unassembled WGS sequence"/>
</dbReference>
<dbReference type="GO" id="GO:2000694">
    <property type="term" value="P:regulation of phragmoplast microtubule organization"/>
    <property type="evidence" value="ECO:0007669"/>
    <property type="project" value="TreeGrafter"/>
</dbReference>
<dbReference type="Gene3D" id="2.30.30.100">
    <property type="match status" value="1"/>
</dbReference>
<dbReference type="GO" id="GO:0060236">
    <property type="term" value="P:regulation of mitotic spindle organization"/>
    <property type="evidence" value="ECO:0007669"/>
    <property type="project" value="TreeGrafter"/>
</dbReference>
<dbReference type="SUPFAM" id="SSF50978">
    <property type="entry name" value="WD40 repeat-like"/>
    <property type="match status" value="1"/>
</dbReference>
<comment type="caution">
    <text evidence="2">The sequence shown here is derived from an EMBL/GenBank/DDBJ whole genome shotgun (WGS) entry which is preliminary data.</text>
</comment>
<dbReference type="GO" id="GO:0010968">
    <property type="term" value="P:regulation of microtubule nucleation"/>
    <property type="evidence" value="ECO:0007669"/>
    <property type="project" value="InterPro"/>
</dbReference>